<dbReference type="CDD" id="cd18140">
    <property type="entry name" value="HLD_clamp_RFC"/>
    <property type="match status" value="1"/>
</dbReference>
<dbReference type="InterPro" id="IPR008921">
    <property type="entry name" value="DNA_pol3_clamp-load_cplx_C"/>
</dbReference>
<dbReference type="GO" id="GO:0016887">
    <property type="term" value="F:ATP hydrolysis activity"/>
    <property type="evidence" value="ECO:0007669"/>
    <property type="project" value="InterPro"/>
</dbReference>
<evidence type="ECO:0000313" key="9">
    <source>
        <dbReference type="Proteomes" id="UP000282613"/>
    </source>
</evidence>
<keyword evidence="4" id="KW-0547">Nucleotide-binding</keyword>
<evidence type="ECO:0000313" key="8">
    <source>
        <dbReference type="EMBL" id="VDK32521.1"/>
    </source>
</evidence>
<reference evidence="10" key="1">
    <citation type="submission" date="2017-02" db="UniProtKB">
        <authorList>
            <consortium name="WormBaseParasite"/>
        </authorList>
    </citation>
    <scope>IDENTIFICATION</scope>
</reference>
<dbReference type="Gene3D" id="3.40.50.300">
    <property type="entry name" value="P-loop containing nucleotide triphosphate hydrolases"/>
    <property type="match status" value="1"/>
</dbReference>
<evidence type="ECO:0000256" key="4">
    <source>
        <dbReference type="ARBA" id="ARBA00022741"/>
    </source>
</evidence>
<dbReference type="OrthoDB" id="10254700at2759"/>
<dbReference type="GO" id="GO:0003689">
    <property type="term" value="F:DNA clamp loader activity"/>
    <property type="evidence" value="ECO:0007669"/>
    <property type="project" value="TreeGrafter"/>
</dbReference>
<dbReference type="Gene3D" id="1.10.8.60">
    <property type="match status" value="1"/>
</dbReference>
<name>A0A0R3W272_TAEAS</name>
<dbReference type="InterPro" id="IPR047854">
    <property type="entry name" value="RFC_lid"/>
</dbReference>
<keyword evidence="5" id="KW-0067">ATP-binding</keyword>
<evidence type="ECO:0000256" key="1">
    <source>
        <dbReference type="ARBA" id="ARBA00004123"/>
    </source>
</evidence>
<comment type="subcellular location">
    <subcellularLocation>
        <location evidence="1">Nucleus</location>
    </subcellularLocation>
</comment>
<dbReference type="Pfam" id="PF21960">
    <property type="entry name" value="RCF1-5-like_lid"/>
    <property type="match status" value="1"/>
</dbReference>
<dbReference type="GO" id="GO:0005663">
    <property type="term" value="C:DNA replication factor C complex"/>
    <property type="evidence" value="ECO:0007669"/>
    <property type="project" value="TreeGrafter"/>
</dbReference>
<evidence type="ECO:0000259" key="7">
    <source>
        <dbReference type="SMART" id="SM00382"/>
    </source>
</evidence>
<evidence type="ECO:0000313" key="10">
    <source>
        <dbReference type="WBParaSite" id="TASK_0000389001-mRNA-1"/>
    </source>
</evidence>
<dbReference type="GO" id="GO:0005634">
    <property type="term" value="C:nucleus"/>
    <property type="evidence" value="ECO:0007669"/>
    <property type="project" value="UniProtKB-SubCell"/>
</dbReference>
<organism evidence="10">
    <name type="scientific">Taenia asiatica</name>
    <name type="common">Asian tapeworm</name>
    <dbReference type="NCBI Taxonomy" id="60517"/>
    <lineage>
        <taxon>Eukaryota</taxon>
        <taxon>Metazoa</taxon>
        <taxon>Spiralia</taxon>
        <taxon>Lophotrochozoa</taxon>
        <taxon>Platyhelminthes</taxon>
        <taxon>Cestoda</taxon>
        <taxon>Eucestoda</taxon>
        <taxon>Cyclophyllidea</taxon>
        <taxon>Taeniidae</taxon>
        <taxon>Taenia</taxon>
    </lineage>
</organism>
<dbReference type="GO" id="GO:0006261">
    <property type="term" value="P:DNA-templated DNA replication"/>
    <property type="evidence" value="ECO:0007669"/>
    <property type="project" value="TreeGrafter"/>
</dbReference>
<evidence type="ECO:0000256" key="5">
    <source>
        <dbReference type="ARBA" id="ARBA00022840"/>
    </source>
</evidence>
<dbReference type="InterPro" id="IPR013748">
    <property type="entry name" value="Rep_factorC_C"/>
</dbReference>
<dbReference type="GO" id="GO:0006281">
    <property type="term" value="P:DNA repair"/>
    <property type="evidence" value="ECO:0007669"/>
    <property type="project" value="TreeGrafter"/>
</dbReference>
<evidence type="ECO:0000256" key="3">
    <source>
        <dbReference type="ARBA" id="ARBA00022705"/>
    </source>
</evidence>
<reference evidence="8 9" key="2">
    <citation type="submission" date="2018-11" db="EMBL/GenBank/DDBJ databases">
        <authorList>
            <consortium name="Pathogen Informatics"/>
        </authorList>
    </citation>
    <scope>NUCLEOTIDE SEQUENCE [LARGE SCALE GENOMIC DNA]</scope>
</reference>
<dbReference type="GO" id="GO:0005524">
    <property type="term" value="F:ATP binding"/>
    <property type="evidence" value="ECO:0007669"/>
    <property type="project" value="UniProtKB-KW"/>
</dbReference>
<accession>A0A0R3W272</accession>
<protein>
    <submittedName>
        <fullName evidence="10">AAA domain-containing protein</fullName>
    </submittedName>
</protein>
<dbReference type="GO" id="GO:0003677">
    <property type="term" value="F:DNA binding"/>
    <property type="evidence" value="ECO:0007669"/>
    <property type="project" value="InterPro"/>
</dbReference>
<dbReference type="EMBL" id="UYRS01018318">
    <property type="protein sequence ID" value="VDK32521.1"/>
    <property type="molecule type" value="Genomic_DNA"/>
</dbReference>
<dbReference type="Pfam" id="PF08542">
    <property type="entry name" value="Rep_fac_C"/>
    <property type="match status" value="2"/>
</dbReference>
<dbReference type="PANTHER" id="PTHR11669">
    <property type="entry name" value="REPLICATION FACTOR C / DNA POLYMERASE III GAMMA-TAU SUBUNIT"/>
    <property type="match status" value="1"/>
</dbReference>
<dbReference type="CDD" id="cd00009">
    <property type="entry name" value="AAA"/>
    <property type="match status" value="1"/>
</dbReference>
<sequence>MGHEAIINTIRRFLNQGKLPHLLFYGPPGTGKTSTVLAVAKQLFEPKEFSSMVLELNASDDRGIGVVREQVLTFASTKTLFSYVVSRLISPFSGKFKLIILDEADAMTKDAQNALRRIIEKFSENARFCLICNYLSKITQAIQSRCTRFRFPPVQKSVMIARLGEIAKKENVQLTDDGKAAIHRFSSGDMRVAINLLQSASLSSQVVDEASVYACTGYPAPREMRTLLEWCLNEPLPVAFKKILEMKVEKGIALQDIVSELHPLIMQGRFKLATLGACACACIYTTSNLSPFCLFALVKMPDSVKVELIAVLSDVEYRMSYGASEKLQLGAVCAAFADARDSLEVLEA</sequence>
<gene>
    <name evidence="8" type="ORF">TASK_LOCUS3891</name>
</gene>
<dbReference type="STRING" id="60517.A0A0R3W272"/>
<dbReference type="SUPFAM" id="SSF52540">
    <property type="entry name" value="P-loop containing nucleoside triphosphate hydrolases"/>
    <property type="match status" value="1"/>
</dbReference>
<dbReference type="InterPro" id="IPR003959">
    <property type="entry name" value="ATPase_AAA_core"/>
</dbReference>
<proteinExistence type="inferred from homology"/>
<dbReference type="SUPFAM" id="SSF48019">
    <property type="entry name" value="post-AAA+ oligomerization domain-like"/>
    <property type="match status" value="1"/>
</dbReference>
<dbReference type="InterPro" id="IPR027417">
    <property type="entry name" value="P-loop_NTPase"/>
</dbReference>
<feature type="domain" description="AAA+ ATPase" evidence="7">
    <location>
        <begin position="18"/>
        <end position="157"/>
    </location>
</feature>
<dbReference type="InterPro" id="IPR003593">
    <property type="entry name" value="AAA+_ATPase"/>
</dbReference>
<evidence type="ECO:0000256" key="2">
    <source>
        <dbReference type="ARBA" id="ARBA00005378"/>
    </source>
</evidence>
<comment type="similarity">
    <text evidence="2">Belongs to the activator 1 small subunits family.</text>
</comment>
<dbReference type="Proteomes" id="UP000282613">
    <property type="component" value="Unassembled WGS sequence"/>
</dbReference>
<dbReference type="Gene3D" id="1.20.272.10">
    <property type="match status" value="1"/>
</dbReference>
<keyword evidence="9" id="KW-1185">Reference proteome</keyword>
<dbReference type="InterPro" id="IPR050238">
    <property type="entry name" value="DNA_Rep/Repair_Clamp_Loader"/>
</dbReference>
<evidence type="ECO:0000256" key="6">
    <source>
        <dbReference type="ARBA" id="ARBA00023242"/>
    </source>
</evidence>
<dbReference type="WBParaSite" id="TASK_0000389001-mRNA-1">
    <property type="protein sequence ID" value="TASK_0000389001-mRNA-1"/>
    <property type="gene ID" value="TASK_0000389001"/>
</dbReference>
<dbReference type="Pfam" id="PF00004">
    <property type="entry name" value="AAA"/>
    <property type="match status" value="1"/>
</dbReference>
<dbReference type="PANTHER" id="PTHR11669:SF9">
    <property type="entry name" value="REPLICATION FACTOR C SUBUNIT 5"/>
    <property type="match status" value="1"/>
</dbReference>
<dbReference type="FunFam" id="3.40.50.300:FF:000129">
    <property type="entry name" value="Replication factor C subunit 5"/>
    <property type="match status" value="1"/>
</dbReference>
<dbReference type="SMART" id="SM00382">
    <property type="entry name" value="AAA"/>
    <property type="match status" value="1"/>
</dbReference>
<keyword evidence="3" id="KW-0235">DNA replication</keyword>
<keyword evidence="6" id="KW-0539">Nucleus</keyword>
<dbReference type="AlphaFoldDB" id="A0A0R3W272"/>